<dbReference type="OrthoDB" id="3256840at2"/>
<dbReference type="SUPFAM" id="SSF53850">
    <property type="entry name" value="Periplasmic binding protein-like II"/>
    <property type="match status" value="1"/>
</dbReference>
<organism evidence="1 2">
    <name type="scientific">Cetobacterium ceti</name>
    <dbReference type="NCBI Taxonomy" id="180163"/>
    <lineage>
        <taxon>Bacteria</taxon>
        <taxon>Fusobacteriati</taxon>
        <taxon>Fusobacteriota</taxon>
        <taxon>Fusobacteriia</taxon>
        <taxon>Fusobacteriales</taxon>
        <taxon>Fusobacteriaceae</taxon>
        <taxon>Cetobacterium</taxon>
    </lineage>
</organism>
<dbReference type="STRING" id="180163.SAMN02745174_01237"/>
<dbReference type="Proteomes" id="UP000191153">
    <property type="component" value="Unassembled WGS sequence"/>
</dbReference>
<name>A0A1T4MIU8_9FUSO</name>
<proteinExistence type="predicted"/>
<evidence type="ECO:0000313" key="1">
    <source>
        <dbReference type="EMBL" id="SJZ66678.1"/>
    </source>
</evidence>
<dbReference type="RefSeq" id="WP_078693726.1">
    <property type="nucleotide sequence ID" value="NZ_FUWX01000008.1"/>
</dbReference>
<dbReference type="AlphaFoldDB" id="A0A1T4MIU8"/>
<dbReference type="Pfam" id="PF01547">
    <property type="entry name" value="SBP_bac_1"/>
    <property type="match status" value="1"/>
</dbReference>
<dbReference type="InterPro" id="IPR006059">
    <property type="entry name" value="SBP"/>
</dbReference>
<reference evidence="1 2" key="1">
    <citation type="submission" date="2017-02" db="EMBL/GenBank/DDBJ databases">
        <authorList>
            <person name="Peterson S.W."/>
        </authorList>
    </citation>
    <scope>NUCLEOTIDE SEQUENCE [LARGE SCALE GENOMIC DNA]</scope>
    <source>
        <strain evidence="1 2">ATCC 700028</strain>
    </source>
</reference>
<sequence>MRKMFLLFLVFTVSLFSFGEKKIIKAVFSPMPNISEKLLKKVIKNYENLNNISVEIEIIEGNYLKILKEKINKKEPLDMIFMTPLYAKNAIALDWLQPFKDGYLTEFEKMNIKEYFPEEFIKNKKFYGYSTGSLGTTLFYNKKLLKKYGIPKPRKLEDMPKILQLVKDNGIIPLVSDTTFSGSDISILDEHLKYHLNMEENKIFIHPNEIGYRNRYQAFFSGKVAFISGAIEESNRDDLYRDIFGMIPMEGYSFNLKTLPYAYALGKYSKNPKEAINLMRFLNEKTKYADLRKIRNSFINGM</sequence>
<evidence type="ECO:0000313" key="2">
    <source>
        <dbReference type="Proteomes" id="UP000191153"/>
    </source>
</evidence>
<keyword evidence="2" id="KW-1185">Reference proteome</keyword>
<protein>
    <submittedName>
        <fullName evidence="1">ABC-type glycerol-3-phosphate transport system, substrate-binding protein</fullName>
    </submittedName>
</protein>
<accession>A0A1T4MIU8</accession>
<dbReference type="Gene3D" id="3.40.190.10">
    <property type="entry name" value="Periplasmic binding protein-like II"/>
    <property type="match status" value="1"/>
</dbReference>
<dbReference type="EMBL" id="FUWX01000008">
    <property type="protein sequence ID" value="SJZ66678.1"/>
    <property type="molecule type" value="Genomic_DNA"/>
</dbReference>
<gene>
    <name evidence="1" type="ORF">SAMN02745174_01237</name>
</gene>